<dbReference type="Gene3D" id="1.10.101.10">
    <property type="entry name" value="PGBD-like superfamily/PGBD"/>
    <property type="match status" value="2"/>
</dbReference>
<dbReference type="HOGENOM" id="CLU_591565_0_0_0"/>
<dbReference type="Pfam" id="PF08486">
    <property type="entry name" value="SpoIID"/>
    <property type="match status" value="1"/>
</dbReference>
<proteinExistence type="predicted"/>
<evidence type="ECO:0000259" key="3">
    <source>
        <dbReference type="Pfam" id="PF08486"/>
    </source>
</evidence>
<dbReference type="InterPro" id="IPR036365">
    <property type="entry name" value="PGBD-like_sf"/>
</dbReference>
<feature type="domain" description="Peptidoglycan binding-like" evidence="2">
    <location>
        <begin position="422"/>
        <end position="458"/>
    </location>
</feature>
<dbReference type="SUPFAM" id="SSF49464">
    <property type="entry name" value="Carboxypeptidase regulatory domain-like"/>
    <property type="match status" value="1"/>
</dbReference>
<keyword evidence="5" id="KW-1185">Reference proteome</keyword>
<evidence type="ECO:0000259" key="2">
    <source>
        <dbReference type="Pfam" id="PF01471"/>
    </source>
</evidence>
<dbReference type="InterPro" id="IPR036366">
    <property type="entry name" value="PGBDSf"/>
</dbReference>
<dbReference type="Pfam" id="PF01471">
    <property type="entry name" value="PG_binding_1"/>
    <property type="match status" value="2"/>
</dbReference>
<gene>
    <name evidence="4" type="ordered locus">Haur_0968</name>
</gene>
<evidence type="ECO:0000313" key="5">
    <source>
        <dbReference type="Proteomes" id="UP000000787"/>
    </source>
</evidence>
<dbReference type="SUPFAM" id="SSF47090">
    <property type="entry name" value="PGBD-like"/>
    <property type="match status" value="2"/>
</dbReference>
<evidence type="ECO:0000256" key="1">
    <source>
        <dbReference type="SAM" id="SignalP"/>
    </source>
</evidence>
<organism evidence="4 5">
    <name type="scientific">Herpetosiphon aurantiacus (strain ATCC 23779 / DSM 785 / 114-95)</name>
    <dbReference type="NCBI Taxonomy" id="316274"/>
    <lineage>
        <taxon>Bacteria</taxon>
        <taxon>Bacillati</taxon>
        <taxon>Chloroflexota</taxon>
        <taxon>Chloroflexia</taxon>
        <taxon>Herpetosiphonales</taxon>
        <taxon>Herpetosiphonaceae</taxon>
        <taxon>Herpetosiphon</taxon>
    </lineage>
</organism>
<dbReference type="EMBL" id="CP000875">
    <property type="protein sequence ID" value="ABX03616.1"/>
    <property type="molecule type" value="Genomic_DNA"/>
</dbReference>
<dbReference type="AlphaFoldDB" id="A9AZ70"/>
<dbReference type="STRING" id="316274.Haur_0968"/>
<name>A9AZ70_HERA2</name>
<feature type="signal peptide" evidence="1">
    <location>
        <begin position="1"/>
        <end position="27"/>
    </location>
</feature>
<evidence type="ECO:0000313" key="4">
    <source>
        <dbReference type="EMBL" id="ABX03616.1"/>
    </source>
</evidence>
<dbReference type="InterPro" id="IPR002477">
    <property type="entry name" value="Peptidoglycan-bd-like"/>
</dbReference>
<dbReference type="InParanoid" id="A9AZ70"/>
<dbReference type="eggNOG" id="COG2385">
    <property type="taxonomic scope" value="Bacteria"/>
</dbReference>
<reference evidence="4 5" key="1">
    <citation type="journal article" date="2011" name="Stand. Genomic Sci.">
        <title>Complete genome sequence of the filamentous gliding predatory bacterium Herpetosiphon aurantiacus type strain (114-95(T)).</title>
        <authorList>
            <person name="Kiss H."/>
            <person name="Nett M."/>
            <person name="Domin N."/>
            <person name="Martin K."/>
            <person name="Maresca J.A."/>
            <person name="Copeland A."/>
            <person name="Lapidus A."/>
            <person name="Lucas S."/>
            <person name="Berry K.W."/>
            <person name="Glavina Del Rio T."/>
            <person name="Dalin E."/>
            <person name="Tice H."/>
            <person name="Pitluck S."/>
            <person name="Richardson P."/>
            <person name="Bruce D."/>
            <person name="Goodwin L."/>
            <person name="Han C."/>
            <person name="Detter J.C."/>
            <person name="Schmutz J."/>
            <person name="Brettin T."/>
            <person name="Land M."/>
            <person name="Hauser L."/>
            <person name="Kyrpides N.C."/>
            <person name="Ivanova N."/>
            <person name="Goker M."/>
            <person name="Woyke T."/>
            <person name="Klenk H.P."/>
            <person name="Bryant D.A."/>
        </authorList>
    </citation>
    <scope>NUCLEOTIDE SEQUENCE [LARGE SCALE GENOMIC DNA]</scope>
    <source>
        <strain evidence="5">ATCC 23779 / DSM 785 / 114-95</strain>
    </source>
</reference>
<feature type="chain" id="PRO_5002735121" evidence="1">
    <location>
        <begin position="28"/>
        <end position="462"/>
    </location>
</feature>
<protein>
    <submittedName>
        <fullName evidence="4">Stage II sporulation D domain protein</fullName>
    </submittedName>
</protein>
<feature type="domain" description="Peptidoglycan binding-like" evidence="2">
    <location>
        <begin position="345"/>
        <end position="400"/>
    </location>
</feature>
<dbReference type="Proteomes" id="UP000000787">
    <property type="component" value="Chromosome"/>
</dbReference>
<feature type="domain" description="Sporulation stage II protein D amidase enhancer LytB N-terminal" evidence="3">
    <location>
        <begin position="171"/>
        <end position="254"/>
    </location>
</feature>
<accession>A9AZ70</accession>
<dbReference type="InterPro" id="IPR008969">
    <property type="entry name" value="CarboxyPept-like_regulatory"/>
</dbReference>
<keyword evidence="1" id="KW-0732">Signal</keyword>
<dbReference type="InterPro" id="IPR013783">
    <property type="entry name" value="Ig-like_fold"/>
</dbReference>
<sequence length="462" mass="49936">MLRRLTWRWLGLLSLALGLLIQAPVSAQTRNQQRANLTVTVTNIDGKPLSNASVSVASLGLTTTTNEAGIAHFTVSTNDSQVIEVAVESQGHRAWRLRNAQLIPNDTLLVDAPLSLAAKAVDQQPEIIEVQAHRLTTNAPQEANLNDAELNQIMAGTNTTPPSTIRVYRVSLGRIDTVNFKTYVKHVLPNEWVAGWRTESLRSGAMASKTYAWYRTMYPKYPGKGYDTKDTTADQVYNPNVSYASTNAAVDDTWNYRLIKNNAIFQSQYCAGSYNGSRTSGQCSQNHGWTVGLYMSQWGSKYLADNGSSWRSILTFYYDNVTIGTISGGTTPSLPAWPSLRNGSSGNDVKAAQYLLRSHGYSLTADGAFGAGTEQAVRSFQSANGLTADGIIGPQTYAKLIKTVQNGSSGDAVRAIQTLLGVTVDGAFGAGTEQAVLNLQATYDLTRDGIVGPVTWQAAFGK</sequence>
<dbReference type="InterPro" id="IPR013693">
    <property type="entry name" value="SpoIID/LytB_N"/>
</dbReference>
<dbReference type="KEGG" id="hau:Haur_0968"/>
<dbReference type="eggNOG" id="COG3409">
    <property type="taxonomic scope" value="Bacteria"/>
</dbReference>
<dbReference type="Gene3D" id="2.60.40.10">
    <property type="entry name" value="Immunoglobulins"/>
    <property type="match status" value="1"/>
</dbReference>
<dbReference type="BioCyc" id="HAUR316274:GHYA-982-MONOMER"/>